<dbReference type="GO" id="GO:0005615">
    <property type="term" value="C:extracellular space"/>
    <property type="evidence" value="ECO:0007669"/>
    <property type="project" value="TreeGrafter"/>
</dbReference>
<dbReference type="SUPFAM" id="SSF57535">
    <property type="entry name" value="Complement control module/SCR domain"/>
    <property type="match status" value="1"/>
</dbReference>
<accession>A0A8D2IX83</accession>
<dbReference type="GO" id="GO:0001851">
    <property type="term" value="F:complement component C3b binding"/>
    <property type="evidence" value="ECO:0007669"/>
    <property type="project" value="TreeGrafter"/>
</dbReference>
<reference evidence="6" key="1">
    <citation type="submission" date="2025-08" db="UniProtKB">
        <authorList>
            <consortium name="Ensembl"/>
        </authorList>
    </citation>
    <scope>IDENTIFICATION</scope>
</reference>
<dbReference type="Proteomes" id="UP000694545">
    <property type="component" value="Unplaced"/>
</dbReference>
<reference evidence="6" key="2">
    <citation type="submission" date="2025-09" db="UniProtKB">
        <authorList>
            <consortium name="Ensembl"/>
        </authorList>
    </citation>
    <scope>IDENTIFICATION</scope>
</reference>
<comment type="caution">
    <text evidence="4">Lacks conserved residue(s) required for the propagation of feature annotation.</text>
</comment>
<evidence type="ECO:0000259" key="5">
    <source>
        <dbReference type="PROSITE" id="PS50923"/>
    </source>
</evidence>
<keyword evidence="7" id="KW-1185">Reference proteome</keyword>
<dbReference type="Ensembl" id="ENSVKKT00000007334.1">
    <property type="protein sequence ID" value="ENSVKKP00000007147.1"/>
    <property type="gene ID" value="ENSVKKG00000005162.1"/>
</dbReference>
<dbReference type="GO" id="GO:0006956">
    <property type="term" value="P:complement activation"/>
    <property type="evidence" value="ECO:0007669"/>
    <property type="project" value="TreeGrafter"/>
</dbReference>
<proteinExistence type="predicted"/>
<evidence type="ECO:0000313" key="6">
    <source>
        <dbReference type="Ensembl" id="ENSVKKP00000007147.1"/>
    </source>
</evidence>
<dbReference type="InterPro" id="IPR051503">
    <property type="entry name" value="ComplSys_Reg/VirEntry_Med"/>
</dbReference>
<evidence type="ECO:0000256" key="4">
    <source>
        <dbReference type="PROSITE-ProRule" id="PRU00302"/>
    </source>
</evidence>
<evidence type="ECO:0000256" key="1">
    <source>
        <dbReference type="ARBA" id="ARBA00022659"/>
    </source>
</evidence>
<dbReference type="PANTHER" id="PTHR45785">
    <property type="entry name" value="COMPLEMENT FACTOR H-RELATED"/>
    <property type="match status" value="1"/>
</dbReference>
<feature type="domain" description="Sushi" evidence="5">
    <location>
        <begin position="50"/>
        <end position="107"/>
    </location>
</feature>
<keyword evidence="3" id="KW-1015">Disulfide bond</keyword>
<dbReference type="InterPro" id="IPR000436">
    <property type="entry name" value="Sushi_SCR_CCP_dom"/>
</dbReference>
<evidence type="ECO:0000313" key="7">
    <source>
        <dbReference type="Proteomes" id="UP000694545"/>
    </source>
</evidence>
<dbReference type="SMART" id="SM00032">
    <property type="entry name" value="CCP"/>
    <property type="match status" value="1"/>
</dbReference>
<dbReference type="Pfam" id="PF00084">
    <property type="entry name" value="Sushi"/>
    <property type="match status" value="1"/>
</dbReference>
<dbReference type="CDD" id="cd00033">
    <property type="entry name" value="CCP"/>
    <property type="match status" value="1"/>
</dbReference>
<dbReference type="Gene3D" id="2.10.70.10">
    <property type="entry name" value="Complement Module, domain 1"/>
    <property type="match status" value="1"/>
</dbReference>
<organism evidence="6 7">
    <name type="scientific">Varanus komodoensis</name>
    <name type="common">Komodo dragon</name>
    <dbReference type="NCBI Taxonomy" id="61221"/>
    <lineage>
        <taxon>Eukaryota</taxon>
        <taxon>Metazoa</taxon>
        <taxon>Chordata</taxon>
        <taxon>Craniata</taxon>
        <taxon>Vertebrata</taxon>
        <taxon>Euteleostomi</taxon>
        <taxon>Lepidosauria</taxon>
        <taxon>Squamata</taxon>
        <taxon>Bifurcata</taxon>
        <taxon>Unidentata</taxon>
        <taxon>Episquamata</taxon>
        <taxon>Toxicofera</taxon>
        <taxon>Anguimorpha</taxon>
        <taxon>Paleoanguimorpha</taxon>
        <taxon>Varanoidea</taxon>
        <taxon>Varanidae</taxon>
        <taxon>Varanus</taxon>
    </lineage>
</organism>
<name>A0A8D2IX83_VARKO</name>
<keyword evidence="2" id="KW-0732">Signal</keyword>
<keyword evidence="1 4" id="KW-0768">Sushi</keyword>
<dbReference type="InterPro" id="IPR035976">
    <property type="entry name" value="Sushi/SCR/CCP_sf"/>
</dbReference>
<dbReference type="PROSITE" id="PS50923">
    <property type="entry name" value="SUSHI"/>
    <property type="match status" value="1"/>
</dbReference>
<evidence type="ECO:0000256" key="3">
    <source>
        <dbReference type="ARBA" id="ARBA00023157"/>
    </source>
</evidence>
<dbReference type="AlphaFoldDB" id="A0A8D2IX83"/>
<protein>
    <recommendedName>
        <fullName evidence="5">Sushi domain-containing protein</fullName>
    </recommendedName>
</protein>
<dbReference type="PANTHER" id="PTHR45785:SF7">
    <property type="entry name" value="COMPLEMENT FACTOR H"/>
    <property type="match status" value="1"/>
</dbReference>
<sequence>MKSCFPSDSLHISCIKTPIISSASRLWMMGIVSRFSGCPSNSVLSAISDTTCPPPPGINGVMITFYQKQYTSGSSVEFRCQGSYVMEGYSRSFCDNGSWTKLPICLGKNKVSSADLKYHWEEMNCFLMLYNLKQLSLLACIGPTHSIMSFNN</sequence>
<evidence type="ECO:0000256" key="2">
    <source>
        <dbReference type="ARBA" id="ARBA00022729"/>
    </source>
</evidence>